<protein>
    <submittedName>
        <fullName evidence="9">Geranylgeranyl pyrophosphate synthase</fullName>
    </submittedName>
</protein>
<evidence type="ECO:0000313" key="10">
    <source>
        <dbReference type="Proteomes" id="UP000001302"/>
    </source>
</evidence>
<evidence type="ECO:0000256" key="5">
    <source>
        <dbReference type="ARBA" id="ARBA00022842"/>
    </source>
</evidence>
<reference evidence="9 10" key="2">
    <citation type="journal article" date="2011" name="J. Bacteriol.">
        <title>Complete genome sequence of strain HTCC2503T of Parvularcula bermudensis, the type species of the order "Parvularculales" in the class Alphaproteobacteria.</title>
        <authorList>
            <person name="Oh H.M."/>
            <person name="Kang I."/>
            <person name="Vergin K.L."/>
            <person name="Kang D."/>
            <person name="Rhee K.H."/>
            <person name="Giovannoni S.J."/>
            <person name="Cho J.C."/>
        </authorList>
    </citation>
    <scope>NUCLEOTIDE SEQUENCE [LARGE SCALE GENOMIC DNA]</scope>
    <source>
        <strain evidence="10">ATCC BAA-594 / HTCC2503 / KCTC 12087</strain>
    </source>
</reference>
<dbReference type="InterPro" id="IPR033749">
    <property type="entry name" value="Polyprenyl_synt_CS"/>
</dbReference>
<keyword evidence="3 7" id="KW-0808">Transferase</keyword>
<keyword evidence="4" id="KW-0479">Metal-binding</keyword>
<dbReference type="PROSITE" id="PS00723">
    <property type="entry name" value="POLYPRENYL_SYNTHASE_1"/>
    <property type="match status" value="1"/>
</dbReference>
<dbReference type="OrthoDB" id="9805316at2"/>
<keyword evidence="10" id="KW-1185">Reference proteome</keyword>
<evidence type="ECO:0000256" key="7">
    <source>
        <dbReference type="RuleBase" id="RU004466"/>
    </source>
</evidence>
<dbReference type="GO" id="GO:0046872">
    <property type="term" value="F:metal ion binding"/>
    <property type="evidence" value="ECO:0007669"/>
    <property type="project" value="UniProtKB-KW"/>
</dbReference>
<dbReference type="KEGG" id="pbr:PB2503_11209"/>
<comment type="similarity">
    <text evidence="2 7">Belongs to the FPP/GGPP synthase family.</text>
</comment>
<comment type="cofactor">
    <cofactor evidence="1">
        <name>Mg(2+)</name>
        <dbReference type="ChEBI" id="CHEBI:18420"/>
    </cofactor>
</comment>
<dbReference type="PANTHER" id="PTHR43281:SF1">
    <property type="entry name" value="FARNESYL DIPHOSPHATE SYNTHASE"/>
    <property type="match status" value="1"/>
</dbReference>
<dbReference type="STRING" id="314260.PB2503_11209"/>
<evidence type="ECO:0000256" key="8">
    <source>
        <dbReference type="SAM" id="MobiDB-lite"/>
    </source>
</evidence>
<sequence length="316" mass="32850">MVGHQSSDRQDHLAEAAETIEAEALRLKGVVESRLADLIPAVGPPAEAARHSLLAPGKRIRAVLTLLAARECGGSLERALDTACAVEMIHTASLVIDDLPAMDDADLRRGRPTCHRAFGESTAILAAIGLLNGAYGVVMAAEPLSAAEKTKIASILSSAVGWRGLVQGQALDLNPGTTSLETIQDGKTGVLFEAAVLAGEQTAGWVSEKSVALAAFATALGRAYQALDDLLDLIDSVSALKSTGRDDGKRTALSEGGESEDTVSKAVETARHHLDEARAALPETSRLSAYLTLIEGHFQSVLSKASPAMTAAVSSL</sequence>
<dbReference type="GO" id="GO:0008299">
    <property type="term" value="P:isoprenoid biosynthetic process"/>
    <property type="evidence" value="ECO:0007669"/>
    <property type="project" value="UniProtKB-KW"/>
</dbReference>
<dbReference type="Pfam" id="PF00348">
    <property type="entry name" value="polyprenyl_synt"/>
    <property type="match status" value="1"/>
</dbReference>
<dbReference type="Gene3D" id="1.10.600.10">
    <property type="entry name" value="Farnesyl Diphosphate Synthase"/>
    <property type="match status" value="1"/>
</dbReference>
<feature type="region of interest" description="Disordered" evidence="8">
    <location>
        <begin position="241"/>
        <end position="265"/>
    </location>
</feature>
<evidence type="ECO:0000256" key="3">
    <source>
        <dbReference type="ARBA" id="ARBA00022679"/>
    </source>
</evidence>
<dbReference type="Proteomes" id="UP000001302">
    <property type="component" value="Chromosome"/>
</dbReference>
<name>E0TIH0_PARBH</name>
<evidence type="ECO:0000313" key="9">
    <source>
        <dbReference type="EMBL" id="ADM10289.1"/>
    </source>
</evidence>
<dbReference type="HOGENOM" id="CLU_014015_0_1_5"/>
<evidence type="ECO:0000256" key="6">
    <source>
        <dbReference type="ARBA" id="ARBA00023229"/>
    </source>
</evidence>
<dbReference type="AlphaFoldDB" id="E0TIH0"/>
<keyword evidence="5" id="KW-0460">Magnesium</keyword>
<feature type="compositionally biased region" description="Basic and acidic residues" evidence="8">
    <location>
        <begin position="243"/>
        <end position="252"/>
    </location>
</feature>
<evidence type="ECO:0000256" key="2">
    <source>
        <dbReference type="ARBA" id="ARBA00006706"/>
    </source>
</evidence>
<evidence type="ECO:0000256" key="4">
    <source>
        <dbReference type="ARBA" id="ARBA00022723"/>
    </source>
</evidence>
<dbReference type="InterPro" id="IPR008949">
    <property type="entry name" value="Isoprenoid_synthase_dom_sf"/>
</dbReference>
<proteinExistence type="inferred from homology"/>
<dbReference type="SUPFAM" id="SSF48576">
    <property type="entry name" value="Terpenoid synthases"/>
    <property type="match status" value="1"/>
</dbReference>
<dbReference type="PANTHER" id="PTHR43281">
    <property type="entry name" value="FARNESYL DIPHOSPHATE SYNTHASE"/>
    <property type="match status" value="1"/>
</dbReference>
<reference evidence="10" key="1">
    <citation type="submission" date="2010-08" db="EMBL/GenBank/DDBJ databases">
        <title>Genome sequence of Parvularcula bermudensis HTCC2503.</title>
        <authorList>
            <person name="Kang D.-M."/>
            <person name="Oh H.-M."/>
            <person name="Cho J.-C."/>
        </authorList>
    </citation>
    <scope>NUCLEOTIDE SEQUENCE [LARGE SCALE GENOMIC DNA]</scope>
    <source>
        <strain evidence="10">ATCC BAA-594 / HTCC2503 / KCTC 12087</strain>
    </source>
</reference>
<dbReference type="EMBL" id="CP002156">
    <property type="protein sequence ID" value="ADM10289.1"/>
    <property type="molecule type" value="Genomic_DNA"/>
</dbReference>
<gene>
    <name evidence="9" type="ordered locus">PB2503_11209</name>
</gene>
<dbReference type="GO" id="GO:0004659">
    <property type="term" value="F:prenyltransferase activity"/>
    <property type="evidence" value="ECO:0007669"/>
    <property type="project" value="InterPro"/>
</dbReference>
<accession>E0TIH0</accession>
<dbReference type="eggNOG" id="COG0142">
    <property type="taxonomic scope" value="Bacteria"/>
</dbReference>
<keyword evidence="6" id="KW-0414">Isoprene biosynthesis</keyword>
<organism evidence="9 10">
    <name type="scientific">Parvularcula bermudensis (strain ATCC BAA-594 / HTCC2503 / KCTC 12087)</name>
    <dbReference type="NCBI Taxonomy" id="314260"/>
    <lineage>
        <taxon>Bacteria</taxon>
        <taxon>Pseudomonadati</taxon>
        <taxon>Pseudomonadota</taxon>
        <taxon>Alphaproteobacteria</taxon>
        <taxon>Parvularculales</taxon>
        <taxon>Parvularculaceae</taxon>
        <taxon>Parvularcula</taxon>
    </lineage>
</organism>
<dbReference type="RefSeq" id="WP_013301263.1">
    <property type="nucleotide sequence ID" value="NC_014414.1"/>
</dbReference>
<evidence type="ECO:0000256" key="1">
    <source>
        <dbReference type="ARBA" id="ARBA00001946"/>
    </source>
</evidence>
<dbReference type="SFLD" id="SFLDS00005">
    <property type="entry name" value="Isoprenoid_Synthase_Type_I"/>
    <property type="match status" value="1"/>
</dbReference>
<dbReference type="InterPro" id="IPR000092">
    <property type="entry name" value="Polyprenyl_synt"/>
</dbReference>